<dbReference type="Pfam" id="PF03896">
    <property type="entry name" value="TRAP_alpha"/>
    <property type="match status" value="1"/>
</dbReference>
<sequence length="254" mass="27270">MAIRVLFSLFLALLLSAPALQVARCQSDADVDITEIGGGVLGIVGDDAQELGDGSFSAAPGVDAICVFPKNSARSVTAGEETELLVGVNNEGEAALNVVAIRASLHFPFDHQMLIQNLTVQEFFNATVPPSAQATFPYTFAVSKYLQPGSYDLVGTIFYEIEQHPFQSTFYNGTIEVVEAGGFFNVESIFLVTLGVALVGIFVLWAYGQIQSVSKKTKRTPKVEVGTATTDASMDEWLQGTAFAQSLNKSKKKK</sequence>
<proteinExistence type="inferred from homology"/>
<feature type="chain" id="PRO_5008900737" description="Translocon-associated protein subunit alpha" evidence="8">
    <location>
        <begin position="26"/>
        <end position="254"/>
    </location>
</feature>
<feature type="transmembrane region" description="Helical" evidence="7">
    <location>
        <begin position="189"/>
        <end position="208"/>
    </location>
</feature>
<comment type="similarity">
    <text evidence="7">Belongs to the TRAP-alpha family.</text>
</comment>
<keyword evidence="3 7" id="KW-0732">Signal</keyword>
<evidence type="ECO:0000256" key="2">
    <source>
        <dbReference type="ARBA" id="ARBA00022692"/>
    </source>
</evidence>
<keyword evidence="2 7" id="KW-0812">Transmembrane</keyword>
<keyword evidence="7" id="KW-0106">Calcium</keyword>
<comment type="subcellular location">
    <subcellularLocation>
        <location evidence="1 7">Endoplasmic reticulum membrane</location>
        <topology evidence="1 7">Single-pass type I membrane protein</topology>
    </subcellularLocation>
</comment>
<evidence type="ECO:0000256" key="4">
    <source>
        <dbReference type="ARBA" id="ARBA00022824"/>
    </source>
</evidence>
<accession>A0A1D1Z5G3</accession>
<dbReference type="AlphaFoldDB" id="A0A1D1Z5G3"/>
<name>A0A1D1Z5G3_9ARAE</name>
<protein>
    <recommendedName>
        <fullName evidence="7">Translocon-associated protein subunit alpha</fullName>
        <shortName evidence="7">TRAP-alpha</shortName>
    </recommendedName>
    <alternativeName>
        <fullName evidence="7">Signal sequence receptor subunit alpha</fullName>
    </alternativeName>
</protein>
<gene>
    <name evidence="9" type="primary">At2g21160_2</name>
    <name evidence="9" type="ORF">g.29582</name>
</gene>
<evidence type="ECO:0000256" key="1">
    <source>
        <dbReference type="ARBA" id="ARBA00004115"/>
    </source>
</evidence>
<reference evidence="9" key="1">
    <citation type="submission" date="2015-07" db="EMBL/GenBank/DDBJ databases">
        <title>Transcriptome Assembly of Anthurium amnicola.</title>
        <authorList>
            <person name="Suzuki J."/>
        </authorList>
    </citation>
    <scope>NUCLEOTIDE SEQUENCE</scope>
</reference>
<feature type="signal peptide" evidence="8">
    <location>
        <begin position="1"/>
        <end position="25"/>
    </location>
</feature>
<keyword evidence="5 7" id="KW-1133">Transmembrane helix</keyword>
<dbReference type="GO" id="GO:0005789">
    <property type="term" value="C:endoplasmic reticulum membrane"/>
    <property type="evidence" value="ECO:0007669"/>
    <property type="project" value="UniProtKB-SubCell"/>
</dbReference>
<evidence type="ECO:0000256" key="8">
    <source>
        <dbReference type="SAM" id="SignalP"/>
    </source>
</evidence>
<keyword evidence="4 7" id="KW-0256">Endoplasmic reticulum</keyword>
<dbReference type="EMBL" id="GDJX01005837">
    <property type="protein sequence ID" value="JAT62099.1"/>
    <property type="molecule type" value="Transcribed_RNA"/>
</dbReference>
<keyword evidence="6 7" id="KW-0472">Membrane</keyword>
<dbReference type="PANTHER" id="PTHR12924:SF0">
    <property type="entry name" value="TRANSLOCON-ASSOCIATED PROTEIN SUBUNIT ALPHA"/>
    <property type="match status" value="1"/>
</dbReference>
<evidence type="ECO:0000256" key="3">
    <source>
        <dbReference type="ARBA" id="ARBA00022729"/>
    </source>
</evidence>
<evidence type="ECO:0000256" key="6">
    <source>
        <dbReference type="ARBA" id="ARBA00023136"/>
    </source>
</evidence>
<comment type="subunit">
    <text evidence="7">Heterotetramer of TRAP-alpha, TRAP-beta, TRAP-delta and TRAP-gamma.</text>
</comment>
<evidence type="ECO:0000256" key="5">
    <source>
        <dbReference type="ARBA" id="ARBA00022989"/>
    </source>
</evidence>
<evidence type="ECO:0000256" key="7">
    <source>
        <dbReference type="RuleBase" id="RU368074"/>
    </source>
</evidence>
<comment type="domain">
    <text evidence="7">Shows a remarkable charge distribution with the N-terminus being highly negatively charged, and the cytoplasmic C-terminus positively charged.</text>
</comment>
<comment type="function">
    <text evidence="7">TRAP proteins are part of a complex whose function is to bind calcium to the ER membrane and thereby regulate the retention of ER resident proteins. May be involved in the recycling of the translocation apparatus after completion of the translocation process or may function as a membrane-bound chaperone facilitating folding of translocated proteins.</text>
</comment>
<evidence type="ECO:0000313" key="9">
    <source>
        <dbReference type="EMBL" id="JAT62099.1"/>
    </source>
</evidence>
<dbReference type="PANTHER" id="PTHR12924">
    <property type="entry name" value="TRANSLOCON-ASSOCIATED PROTEIN, ALPHA SUBUNIT"/>
    <property type="match status" value="1"/>
</dbReference>
<organism evidence="9">
    <name type="scientific">Anthurium amnicola</name>
    <dbReference type="NCBI Taxonomy" id="1678845"/>
    <lineage>
        <taxon>Eukaryota</taxon>
        <taxon>Viridiplantae</taxon>
        <taxon>Streptophyta</taxon>
        <taxon>Embryophyta</taxon>
        <taxon>Tracheophyta</taxon>
        <taxon>Spermatophyta</taxon>
        <taxon>Magnoliopsida</taxon>
        <taxon>Liliopsida</taxon>
        <taxon>Araceae</taxon>
        <taxon>Pothoideae</taxon>
        <taxon>Potheae</taxon>
        <taxon>Anthurium</taxon>
    </lineage>
</organism>
<dbReference type="InterPro" id="IPR005595">
    <property type="entry name" value="TRAP_alpha"/>
</dbReference>